<dbReference type="InterPro" id="IPR036259">
    <property type="entry name" value="MFS_trans_sf"/>
</dbReference>
<keyword evidence="4 6" id="KW-1133">Transmembrane helix</keyword>
<evidence type="ECO:0000256" key="1">
    <source>
        <dbReference type="ARBA" id="ARBA00004651"/>
    </source>
</evidence>
<dbReference type="PROSITE" id="PS50850">
    <property type="entry name" value="MFS"/>
    <property type="match status" value="1"/>
</dbReference>
<feature type="transmembrane region" description="Helical" evidence="6">
    <location>
        <begin position="228"/>
        <end position="251"/>
    </location>
</feature>
<dbReference type="InterPro" id="IPR052524">
    <property type="entry name" value="MFS_Cyanate_Porter"/>
</dbReference>
<keyword evidence="2" id="KW-0813">Transport</keyword>
<feature type="transmembrane region" description="Helical" evidence="6">
    <location>
        <begin position="96"/>
        <end position="113"/>
    </location>
</feature>
<gene>
    <name evidence="8" type="ORF">M5W82_23850</name>
</gene>
<dbReference type="PANTHER" id="PTHR23523">
    <property type="match status" value="1"/>
</dbReference>
<keyword evidence="5 6" id="KW-0472">Membrane</keyword>
<feature type="transmembrane region" description="Helical" evidence="6">
    <location>
        <begin position="319"/>
        <end position="342"/>
    </location>
</feature>
<keyword evidence="3 6" id="KW-0812">Transmembrane</keyword>
<keyword evidence="9" id="KW-1185">Reference proteome</keyword>
<name>A0ABT4EW69_9BACI</name>
<dbReference type="InterPro" id="IPR020846">
    <property type="entry name" value="MFS_dom"/>
</dbReference>
<sequence>MSVESLTVLLERRFLESMEKKQWSVSMVLVVVSIFFVALNLRPAITGIGPLFNVLLESLHISNTKMSFLTSIPVFCMGLFAPFAVPLQRILGTKTAITFLIIILVLANGLRFLKESYVLLVVTSFAVGFAIALIGPILNAYIKKKFPNRFTTVVGIYSFGIGTGATLSAALTLPFYSRFHESWTIALGSWAILAIIALCIWVLAIQNQELLETSVLTKNEARNPWKNVRAWTILIYFGIQTSLFFSIMSWLAPILQAKGFSLVAASSMLTFLSIVQMIGNILVPILMEKWSSRISWLFSLSILGTIGFVLLWLGSGSLLWFAVLIIGIVLSGLFPIGLLLPLDEARNDEEANSWSSMVLSGGFMISSIIPILIGYCYDVTGNHTFTYMIFLILMMGITATTIMLKRK</sequence>
<evidence type="ECO:0000256" key="6">
    <source>
        <dbReference type="SAM" id="Phobius"/>
    </source>
</evidence>
<feature type="transmembrane region" description="Helical" evidence="6">
    <location>
        <begin position="23"/>
        <end position="45"/>
    </location>
</feature>
<feature type="transmembrane region" description="Helical" evidence="6">
    <location>
        <begin position="294"/>
        <end position="313"/>
    </location>
</feature>
<evidence type="ECO:0000259" key="7">
    <source>
        <dbReference type="PROSITE" id="PS50850"/>
    </source>
</evidence>
<feature type="transmembrane region" description="Helical" evidence="6">
    <location>
        <begin position="354"/>
        <end position="373"/>
    </location>
</feature>
<feature type="transmembrane region" description="Helical" evidence="6">
    <location>
        <begin position="119"/>
        <end position="142"/>
    </location>
</feature>
<evidence type="ECO:0000256" key="5">
    <source>
        <dbReference type="ARBA" id="ARBA00023136"/>
    </source>
</evidence>
<proteinExistence type="predicted"/>
<reference evidence="8 9" key="1">
    <citation type="submission" date="2022-05" db="EMBL/GenBank/DDBJ databases">
        <title>Genome Sequencing of Bee-Associated Microbes.</title>
        <authorList>
            <person name="Dunlap C."/>
        </authorList>
    </citation>
    <scope>NUCLEOTIDE SEQUENCE [LARGE SCALE GENOMIC DNA]</scope>
    <source>
        <strain evidence="8 9">NRRL BD-083</strain>
    </source>
</reference>
<dbReference type="PANTHER" id="PTHR23523:SF2">
    <property type="entry name" value="2-NITROIMIDAZOLE TRANSPORTER"/>
    <property type="match status" value="1"/>
</dbReference>
<feature type="domain" description="Major facilitator superfamily (MFS) profile" evidence="7">
    <location>
        <begin position="26"/>
        <end position="407"/>
    </location>
</feature>
<dbReference type="RefSeq" id="WP_268639794.1">
    <property type="nucleotide sequence ID" value="NZ_JAMDLZ010000060.1"/>
</dbReference>
<feature type="transmembrane region" description="Helical" evidence="6">
    <location>
        <begin position="65"/>
        <end position="84"/>
    </location>
</feature>
<evidence type="ECO:0000313" key="8">
    <source>
        <dbReference type="EMBL" id="MCY9549911.1"/>
    </source>
</evidence>
<comment type="caution">
    <text evidence="8">The sequence shown here is derived from an EMBL/GenBank/DDBJ whole genome shotgun (WGS) entry which is preliminary data.</text>
</comment>
<dbReference type="Gene3D" id="1.20.1250.20">
    <property type="entry name" value="MFS general substrate transporter like domains"/>
    <property type="match status" value="2"/>
</dbReference>
<dbReference type="InterPro" id="IPR011701">
    <property type="entry name" value="MFS"/>
</dbReference>
<organism evidence="8 9">
    <name type="scientific">Lysinibacillus xylanilyticus</name>
    <dbReference type="NCBI Taxonomy" id="582475"/>
    <lineage>
        <taxon>Bacteria</taxon>
        <taxon>Bacillati</taxon>
        <taxon>Bacillota</taxon>
        <taxon>Bacilli</taxon>
        <taxon>Bacillales</taxon>
        <taxon>Bacillaceae</taxon>
        <taxon>Lysinibacillus</taxon>
    </lineage>
</organism>
<dbReference type="EMBL" id="JAMDLZ010000060">
    <property type="protein sequence ID" value="MCY9549911.1"/>
    <property type="molecule type" value="Genomic_DNA"/>
</dbReference>
<evidence type="ECO:0000256" key="2">
    <source>
        <dbReference type="ARBA" id="ARBA00022448"/>
    </source>
</evidence>
<feature type="transmembrane region" description="Helical" evidence="6">
    <location>
        <begin position="182"/>
        <end position="204"/>
    </location>
</feature>
<dbReference type="Proteomes" id="UP001527052">
    <property type="component" value="Unassembled WGS sequence"/>
</dbReference>
<dbReference type="SUPFAM" id="SSF103473">
    <property type="entry name" value="MFS general substrate transporter"/>
    <property type="match status" value="1"/>
</dbReference>
<feature type="transmembrane region" description="Helical" evidence="6">
    <location>
        <begin position="154"/>
        <end position="176"/>
    </location>
</feature>
<evidence type="ECO:0000256" key="4">
    <source>
        <dbReference type="ARBA" id="ARBA00022989"/>
    </source>
</evidence>
<dbReference type="Pfam" id="PF07690">
    <property type="entry name" value="MFS_1"/>
    <property type="match status" value="1"/>
</dbReference>
<evidence type="ECO:0000256" key="3">
    <source>
        <dbReference type="ARBA" id="ARBA00022692"/>
    </source>
</evidence>
<evidence type="ECO:0000313" key="9">
    <source>
        <dbReference type="Proteomes" id="UP001527052"/>
    </source>
</evidence>
<accession>A0ABT4EW69</accession>
<feature type="transmembrane region" description="Helical" evidence="6">
    <location>
        <begin position="385"/>
        <end position="404"/>
    </location>
</feature>
<protein>
    <submittedName>
        <fullName evidence="8">MFS transporter</fullName>
    </submittedName>
</protein>
<feature type="transmembrane region" description="Helical" evidence="6">
    <location>
        <begin position="263"/>
        <end position="287"/>
    </location>
</feature>
<comment type="subcellular location">
    <subcellularLocation>
        <location evidence="1">Cell membrane</location>
        <topology evidence="1">Multi-pass membrane protein</topology>
    </subcellularLocation>
</comment>